<evidence type="ECO:0000313" key="3">
    <source>
        <dbReference type="Proteomes" id="UP000028098"/>
    </source>
</evidence>
<name>A0A081R7G3_STROR</name>
<keyword evidence="2" id="KW-0808">Transferase</keyword>
<dbReference type="GO" id="GO:0003677">
    <property type="term" value="F:DNA binding"/>
    <property type="evidence" value="ECO:0007669"/>
    <property type="project" value="InterPro"/>
</dbReference>
<gene>
    <name evidence="2" type="ORF">SK143_0165</name>
</gene>
<dbReference type="GO" id="GO:0032259">
    <property type="term" value="P:methylation"/>
    <property type="evidence" value="ECO:0007669"/>
    <property type="project" value="UniProtKB-KW"/>
</dbReference>
<comment type="caution">
    <text evidence="2">The sequence shown here is derived from an EMBL/GenBank/DDBJ whole genome shotgun (WGS) entry which is preliminary data.</text>
</comment>
<dbReference type="PANTHER" id="PTHR41313:SF1">
    <property type="entry name" value="DNA METHYLASE ADENINE-SPECIFIC DOMAIN-CONTAINING PROTEIN"/>
    <property type="match status" value="1"/>
</dbReference>
<dbReference type="InterPro" id="IPR052933">
    <property type="entry name" value="DNA_Protect_Modify"/>
</dbReference>
<dbReference type="InterPro" id="IPR003356">
    <property type="entry name" value="DNA_methylase_A-5"/>
</dbReference>
<sequence length="317" mass="35555">MDFEKIEQAYTYLLENVQVIQSDLATNFYDALVEQNSIYLDGETELEQVKENNQALKRLALRKEEWLKTYQFLLMKAGQTEPLQANHQFTPDAIALLLVLIVEELFDQEEISILEIGSGMGILGATFLTSLAKKVDYLGVEVDDLLIDLAASMADVIGLQAGFVQGDAVRPQMLKESDVVISDLPVGYYPDDAIASRYQVASSQEHTYAHHLLMEQGLKYLKSDGYAIFLAPSDLLTSPQSDLLKAWLKDEVSLAAIISLPEDIFSTASQAKSIFVLQKKRDKEIEPFVYPLTSLQDPSVLLTFKENFQNWSKGTEI</sequence>
<dbReference type="STRING" id="1303.SORDD17_01542"/>
<evidence type="ECO:0000259" key="1">
    <source>
        <dbReference type="Pfam" id="PF02384"/>
    </source>
</evidence>
<dbReference type="CDD" id="cd02440">
    <property type="entry name" value="AdoMet_MTases"/>
    <property type="match status" value="1"/>
</dbReference>
<reference evidence="2 3" key="1">
    <citation type="submission" date="2014-05" db="EMBL/GenBank/DDBJ databases">
        <authorList>
            <person name="Daugherty S.C."/>
            <person name="Tallon L.J."/>
            <person name="Sadzewicz L."/>
            <person name="Kilian M."/>
            <person name="Tettelin H."/>
        </authorList>
    </citation>
    <scope>NUCLEOTIDE SEQUENCE [LARGE SCALE GENOMIC DNA]</scope>
    <source>
        <strain evidence="2 3">SK143</strain>
    </source>
</reference>
<proteinExistence type="predicted"/>
<accession>A0A081R7G3</accession>
<dbReference type="PANTHER" id="PTHR41313">
    <property type="entry name" value="ADENINE-SPECIFIC METHYLTRANSFERASE"/>
    <property type="match status" value="1"/>
</dbReference>
<keyword evidence="2" id="KW-0489">Methyltransferase</keyword>
<dbReference type="SUPFAM" id="SSF53335">
    <property type="entry name" value="S-adenosyl-L-methionine-dependent methyltransferases"/>
    <property type="match status" value="1"/>
</dbReference>
<dbReference type="Pfam" id="PF02384">
    <property type="entry name" value="N6_Mtase"/>
    <property type="match status" value="1"/>
</dbReference>
<dbReference type="GO" id="GO:0008170">
    <property type="term" value="F:N-methyltransferase activity"/>
    <property type="evidence" value="ECO:0007669"/>
    <property type="project" value="InterPro"/>
</dbReference>
<organism evidence="2 3">
    <name type="scientific">Streptococcus oralis</name>
    <dbReference type="NCBI Taxonomy" id="1303"/>
    <lineage>
        <taxon>Bacteria</taxon>
        <taxon>Bacillati</taxon>
        <taxon>Bacillota</taxon>
        <taxon>Bacilli</taxon>
        <taxon>Lactobacillales</taxon>
        <taxon>Streptococcaceae</taxon>
        <taxon>Streptococcus</taxon>
    </lineage>
</organism>
<dbReference type="RefSeq" id="WP_042901994.1">
    <property type="nucleotide sequence ID" value="NZ_JAKUVX010000007.1"/>
</dbReference>
<dbReference type="EMBL" id="JPGB01000002">
    <property type="protein sequence ID" value="KEQ51136.1"/>
    <property type="molecule type" value="Genomic_DNA"/>
</dbReference>
<evidence type="ECO:0000313" key="2">
    <source>
        <dbReference type="EMBL" id="KEQ51136.1"/>
    </source>
</evidence>
<dbReference type="Proteomes" id="UP000028098">
    <property type="component" value="Unassembled WGS sequence"/>
</dbReference>
<dbReference type="Gene3D" id="3.40.50.150">
    <property type="entry name" value="Vaccinia Virus protein VP39"/>
    <property type="match status" value="1"/>
</dbReference>
<dbReference type="AlphaFoldDB" id="A0A081R7G3"/>
<protein>
    <submittedName>
        <fullName evidence="2">Methyltransferase domain protein</fullName>
    </submittedName>
</protein>
<dbReference type="PATRIC" id="fig|1303.44.peg.139"/>
<dbReference type="InterPro" id="IPR029063">
    <property type="entry name" value="SAM-dependent_MTases_sf"/>
</dbReference>
<feature type="domain" description="DNA methylase adenine-specific" evidence="1">
    <location>
        <begin position="69"/>
        <end position="283"/>
    </location>
</feature>